<gene>
    <name evidence="4" type="ORF">C9I28_15165</name>
</gene>
<dbReference type="Pfam" id="PF00990">
    <property type="entry name" value="GGDEF"/>
    <property type="match status" value="1"/>
</dbReference>
<evidence type="ECO:0000313" key="4">
    <source>
        <dbReference type="EMBL" id="AVR96854.1"/>
    </source>
</evidence>
<dbReference type="Proteomes" id="UP000240505">
    <property type="component" value="Chromosome"/>
</dbReference>
<dbReference type="AlphaFoldDB" id="A0A2R4CB31"/>
<dbReference type="Gene3D" id="3.30.450.40">
    <property type="match status" value="1"/>
</dbReference>
<dbReference type="SMART" id="SM00052">
    <property type="entry name" value="EAL"/>
    <property type="match status" value="1"/>
</dbReference>
<proteinExistence type="predicted"/>
<dbReference type="InterPro" id="IPR000014">
    <property type="entry name" value="PAS"/>
</dbReference>
<organism evidence="4 5">
    <name type="scientific">Pseudoduganella armeniaca</name>
    <dbReference type="NCBI Taxonomy" id="2072590"/>
    <lineage>
        <taxon>Bacteria</taxon>
        <taxon>Pseudomonadati</taxon>
        <taxon>Pseudomonadota</taxon>
        <taxon>Betaproteobacteria</taxon>
        <taxon>Burkholderiales</taxon>
        <taxon>Oxalobacteraceae</taxon>
        <taxon>Telluria group</taxon>
        <taxon>Pseudoduganella</taxon>
    </lineage>
</organism>
<feature type="domain" description="EAL" evidence="2">
    <location>
        <begin position="551"/>
        <end position="803"/>
    </location>
</feature>
<evidence type="ECO:0000313" key="5">
    <source>
        <dbReference type="Proteomes" id="UP000240505"/>
    </source>
</evidence>
<dbReference type="InterPro" id="IPR001633">
    <property type="entry name" value="EAL_dom"/>
</dbReference>
<dbReference type="InterPro" id="IPR029787">
    <property type="entry name" value="Nucleotide_cyclase"/>
</dbReference>
<dbReference type="InterPro" id="IPR029016">
    <property type="entry name" value="GAF-like_dom_sf"/>
</dbReference>
<dbReference type="InterPro" id="IPR013656">
    <property type="entry name" value="PAS_4"/>
</dbReference>
<dbReference type="Gene3D" id="3.30.70.270">
    <property type="match status" value="1"/>
</dbReference>
<dbReference type="SUPFAM" id="SSF55785">
    <property type="entry name" value="PYP-like sensor domain (PAS domain)"/>
    <property type="match status" value="1"/>
</dbReference>
<dbReference type="SMART" id="SM00065">
    <property type="entry name" value="GAF"/>
    <property type="match status" value="1"/>
</dbReference>
<dbReference type="InterPro" id="IPR043128">
    <property type="entry name" value="Rev_trsase/Diguanyl_cyclase"/>
</dbReference>
<dbReference type="KEGG" id="masz:C9I28_15165"/>
<dbReference type="InterPro" id="IPR035965">
    <property type="entry name" value="PAS-like_dom_sf"/>
</dbReference>
<evidence type="ECO:0000259" key="3">
    <source>
        <dbReference type="PROSITE" id="PS50887"/>
    </source>
</evidence>
<evidence type="ECO:0008006" key="6">
    <source>
        <dbReference type="Google" id="ProtNLM"/>
    </source>
</evidence>
<dbReference type="Gene3D" id="3.30.450.20">
    <property type="entry name" value="PAS domain"/>
    <property type="match status" value="1"/>
</dbReference>
<dbReference type="SMART" id="SM00267">
    <property type="entry name" value="GGDEF"/>
    <property type="match status" value="1"/>
</dbReference>
<feature type="compositionally biased region" description="Basic and acidic residues" evidence="1">
    <location>
        <begin position="1"/>
        <end position="12"/>
    </location>
</feature>
<dbReference type="PANTHER" id="PTHR33121">
    <property type="entry name" value="CYCLIC DI-GMP PHOSPHODIESTERASE PDEF"/>
    <property type="match status" value="1"/>
</dbReference>
<dbReference type="Pfam" id="PF00563">
    <property type="entry name" value="EAL"/>
    <property type="match status" value="1"/>
</dbReference>
<accession>A0A2R4CB31</accession>
<dbReference type="Pfam" id="PF13185">
    <property type="entry name" value="GAF_2"/>
    <property type="match status" value="1"/>
</dbReference>
<evidence type="ECO:0000256" key="1">
    <source>
        <dbReference type="SAM" id="MobiDB-lite"/>
    </source>
</evidence>
<dbReference type="RefSeq" id="WP_107142203.1">
    <property type="nucleotide sequence ID" value="NZ_CP028324.1"/>
</dbReference>
<dbReference type="InterPro" id="IPR050706">
    <property type="entry name" value="Cyclic-di-GMP_PDE-like"/>
</dbReference>
<dbReference type="SUPFAM" id="SSF141868">
    <property type="entry name" value="EAL domain-like"/>
    <property type="match status" value="1"/>
</dbReference>
<protein>
    <recommendedName>
        <fullName evidence="6">EAL domain-containing protein</fullName>
    </recommendedName>
</protein>
<dbReference type="InterPro" id="IPR000160">
    <property type="entry name" value="GGDEF_dom"/>
</dbReference>
<dbReference type="Gene3D" id="3.20.20.450">
    <property type="entry name" value="EAL domain"/>
    <property type="match status" value="1"/>
</dbReference>
<dbReference type="InterPro" id="IPR003018">
    <property type="entry name" value="GAF"/>
</dbReference>
<dbReference type="PROSITE" id="PS50883">
    <property type="entry name" value="EAL"/>
    <property type="match status" value="1"/>
</dbReference>
<feature type="region of interest" description="Disordered" evidence="1">
    <location>
        <begin position="1"/>
        <end position="25"/>
    </location>
</feature>
<dbReference type="PROSITE" id="PS50887">
    <property type="entry name" value="GGDEF"/>
    <property type="match status" value="1"/>
</dbReference>
<keyword evidence="5" id="KW-1185">Reference proteome</keyword>
<dbReference type="EMBL" id="CP028324">
    <property type="protein sequence ID" value="AVR96854.1"/>
    <property type="molecule type" value="Genomic_DNA"/>
</dbReference>
<dbReference type="NCBIfam" id="TIGR00229">
    <property type="entry name" value="sensory_box"/>
    <property type="match status" value="1"/>
</dbReference>
<dbReference type="CDD" id="cd01948">
    <property type="entry name" value="EAL"/>
    <property type="match status" value="1"/>
</dbReference>
<evidence type="ECO:0000259" key="2">
    <source>
        <dbReference type="PROSITE" id="PS50883"/>
    </source>
</evidence>
<name>A0A2R4CB31_9BURK</name>
<feature type="domain" description="GGDEF" evidence="3">
    <location>
        <begin position="410"/>
        <end position="542"/>
    </location>
</feature>
<sequence length="803" mass="88581">MNHIATQEHEQTMEPATCPSCPRTPVEDASAELARLATHVLGRPVPEAALADEQALLALAPPAMSASQRRAMADIVGVARAQQELRRRLAQAEGFLNGFAEHSPSPLWIKDRSGSYVMGNAALHGFFGVHTVVGKDDSHFWPEDVRRSLEEQDRAVLENGEVIKTMETSHNGDRHWLVHKFPIDVDGEPFLGGSAIDMTEEVAKERALIRHDNFYVLLSRLSAIISRARTLEALCLDTCREAAHQPGLEIVDISRRDSATGGLKLFTSAARDGSEHEWREADSGTPDGAAVADWFLPALAGAAVETGRLQFSNDVNSGCTRRDIKSCMAIPLFVNGKCWGVISFYSTRAEFFDSFYRERAGELGTELSFGLERLINAQELHRLARTNALSGLPSRLHFDEEVAALAAANASGTVLLININRFDEISSAYGNTAAIGLMRQVAQRLRGEVAERMILSHVGIGRFALFYPMDEARSPRGYAHDVIIPLLEGSYQVDQHKIWCTVNVGAAMLPEDGTTADELLVKAWDALAGARHMEEHIGFYDRDADHALARQISMEAELRDAVERGEFINYYQPKVDLKTGKIAGAEALVRWRHPQRGIVPPAEFVPVLERSGLVIEVGRLVMQQAMEDWRTWYDAGLAPPQIAVNVAPAQFRCDTLFEDIEKALNTAEAHRQPLSIEVTESSLVSDHRRVVDILTRVRNLDVPVAIDDFGTGYSSLAYLVTLPVDVLKIDRSFVIKMAQDSGYMGLVQTIVSLAHNLDLKVVAEGIEKEEEAKLLKLLRCEYGQGNLYGKPVPAEEFAGLLKG</sequence>
<dbReference type="Pfam" id="PF08448">
    <property type="entry name" value="PAS_4"/>
    <property type="match status" value="1"/>
</dbReference>
<dbReference type="SUPFAM" id="SSF55781">
    <property type="entry name" value="GAF domain-like"/>
    <property type="match status" value="1"/>
</dbReference>
<dbReference type="GO" id="GO:0071111">
    <property type="term" value="F:cyclic-guanylate-specific phosphodiesterase activity"/>
    <property type="evidence" value="ECO:0007669"/>
    <property type="project" value="InterPro"/>
</dbReference>
<reference evidence="4 5" key="1">
    <citation type="submission" date="2018-03" db="EMBL/GenBank/DDBJ databases">
        <title>Massilia armeniaca sp. nov., isolated from desert soil.</title>
        <authorList>
            <person name="Huang H."/>
            <person name="Ren M."/>
        </authorList>
    </citation>
    <scope>NUCLEOTIDE SEQUENCE [LARGE SCALE GENOMIC DNA]</scope>
    <source>
        <strain evidence="4 5">ZMN-3</strain>
    </source>
</reference>
<dbReference type="InterPro" id="IPR035919">
    <property type="entry name" value="EAL_sf"/>
</dbReference>
<dbReference type="SUPFAM" id="SSF55073">
    <property type="entry name" value="Nucleotide cyclase"/>
    <property type="match status" value="1"/>
</dbReference>
<dbReference type="PANTHER" id="PTHR33121:SF70">
    <property type="entry name" value="SIGNALING PROTEIN YKOW"/>
    <property type="match status" value="1"/>
</dbReference>
<dbReference type="OrthoDB" id="9813903at2"/>